<keyword evidence="2" id="KW-1185">Reference proteome</keyword>
<accession>A0A5J9SZU5</accession>
<sequence>MGNVWPRPLMIKFFLRATKCIYSLCNKWFRERNQLLLQLYIDNVKQMTLEIYEMSGPTEERTFLSSSEVPTIPSYDCCYPHTSSSFVVHFT</sequence>
<feature type="non-terminal residue" evidence="1">
    <location>
        <position position="1"/>
    </location>
</feature>
<dbReference type="Proteomes" id="UP000324897">
    <property type="component" value="Unassembled WGS sequence"/>
</dbReference>
<evidence type="ECO:0000313" key="1">
    <source>
        <dbReference type="EMBL" id="TVU04497.1"/>
    </source>
</evidence>
<dbReference type="AlphaFoldDB" id="A0A5J9SZU5"/>
<dbReference type="EMBL" id="RWGY01000051">
    <property type="protein sequence ID" value="TVU04497.1"/>
    <property type="molecule type" value="Genomic_DNA"/>
</dbReference>
<name>A0A5J9SZU5_9POAL</name>
<dbReference type="Gramene" id="TVU04497">
    <property type="protein sequence ID" value="TVU04497"/>
    <property type="gene ID" value="EJB05_47608"/>
</dbReference>
<organism evidence="1 2">
    <name type="scientific">Eragrostis curvula</name>
    <name type="common">weeping love grass</name>
    <dbReference type="NCBI Taxonomy" id="38414"/>
    <lineage>
        <taxon>Eukaryota</taxon>
        <taxon>Viridiplantae</taxon>
        <taxon>Streptophyta</taxon>
        <taxon>Embryophyta</taxon>
        <taxon>Tracheophyta</taxon>
        <taxon>Spermatophyta</taxon>
        <taxon>Magnoliopsida</taxon>
        <taxon>Liliopsida</taxon>
        <taxon>Poales</taxon>
        <taxon>Poaceae</taxon>
        <taxon>PACMAD clade</taxon>
        <taxon>Chloridoideae</taxon>
        <taxon>Eragrostideae</taxon>
        <taxon>Eragrostidinae</taxon>
        <taxon>Eragrostis</taxon>
    </lineage>
</organism>
<protein>
    <submittedName>
        <fullName evidence="1">Uncharacterized protein</fullName>
    </submittedName>
</protein>
<gene>
    <name evidence="1" type="ORF">EJB05_47608</name>
</gene>
<reference evidence="1 2" key="1">
    <citation type="journal article" date="2019" name="Sci. Rep.">
        <title>A high-quality genome of Eragrostis curvula grass provides insights into Poaceae evolution and supports new strategies to enhance forage quality.</title>
        <authorList>
            <person name="Carballo J."/>
            <person name="Santos B.A.C.M."/>
            <person name="Zappacosta D."/>
            <person name="Garbus I."/>
            <person name="Selva J.P."/>
            <person name="Gallo C.A."/>
            <person name="Diaz A."/>
            <person name="Albertini E."/>
            <person name="Caccamo M."/>
            <person name="Echenique V."/>
        </authorList>
    </citation>
    <scope>NUCLEOTIDE SEQUENCE [LARGE SCALE GENOMIC DNA]</scope>
    <source>
        <strain evidence="2">cv. Victoria</strain>
        <tissue evidence="1">Leaf</tissue>
    </source>
</reference>
<proteinExistence type="predicted"/>
<evidence type="ECO:0000313" key="2">
    <source>
        <dbReference type="Proteomes" id="UP000324897"/>
    </source>
</evidence>
<comment type="caution">
    <text evidence="1">The sequence shown here is derived from an EMBL/GenBank/DDBJ whole genome shotgun (WGS) entry which is preliminary data.</text>
</comment>